<dbReference type="PANTHER" id="PTHR42832">
    <property type="entry name" value="AMINO ACID AMINOTRANSFERASE"/>
    <property type="match status" value="1"/>
</dbReference>
<dbReference type="SUPFAM" id="SSF53383">
    <property type="entry name" value="PLP-dependent transferases"/>
    <property type="match status" value="1"/>
</dbReference>
<keyword evidence="2" id="KW-0032">Aminotransferase</keyword>
<dbReference type="GO" id="GO:0030170">
    <property type="term" value="F:pyridoxal phosphate binding"/>
    <property type="evidence" value="ECO:0007669"/>
    <property type="project" value="InterPro"/>
</dbReference>
<dbReference type="GO" id="GO:0008483">
    <property type="term" value="F:transaminase activity"/>
    <property type="evidence" value="ECO:0007669"/>
    <property type="project" value="UniProtKB-KW"/>
</dbReference>
<keyword evidence="3" id="KW-0808">Transferase</keyword>
<dbReference type="PANTHER" id="PTHR42832:SF3">
    <property type="entry name" value="L-GLUTAMINE--4-(METHYLSULFANYL)-2-OXOBUTANOATE AMINOTRANSFERASE"/>
    <property type="match status" value="1"/>
</dbReference>
<evidence type="ECO:0000313" key="5">
    <source>
        <dbReference type="EMBL" id="CAB4800916.1"/>
    </source>
</evidence>
<dbReference type="Pfam" id="PF00155">
    <property type="entry name" value="Aminotran_1_2"/>
    <property type="match status" value="1"/>
</dbReference>
<dbReference type="AlphaFoldDB" id="A0A6J6Y0N4"/>
<dbReference type="InterPro" id="IPR050881">
    <property type="entry name" value="LL-DAP_aminotransferase"/>
</dbReference>
<evidence type="ECO:0000256" key="3">
    <source>
        <dbReference type="ARBA" id="ARBA00022679"/>
    </source>
</evidence>
<feature type="domain" description="Aminotransferase class I/classII large" evidence="4">
    <location>
        <begin position="35"/>
        <end position="372"/>
    </location>
</feature>
<evidence type="ECO:0000259" key="4">
    <source>
        <dbReference type="Pfam" id="PF00155"/>
    </source>
</evidence>
<dbReference type="InterPro" id="IPR015422">
    <property type="entry name" value="PyrdxlP-dep_Trfase_small"/>
</dbReference>
<dbReference type="InterPro" id="IPR015424">
    <property type="entry name" value="PyrdxlP-dep_Trfase"/>
</dbReference>
<dbReference type="InterPro" id="IPR004839">
    <property type="entry name" value="Aminotransferase_I/II_large"/>
</dbReference>
<evidence type="ECO:0000256" key="2">
    <source>
        <dbReference type="ARBA" id="ARBA00022576"/>
    </source>
</evidence>
<reference evidence="5" key="1">
    <citation type="submission" date="2020-05" db="EMBL/GenBank/DDBJ databases">
        <authorList>
            <person name="Chiriac C."/>
            <person name="Salcher M."/>
            <person name="Ghai R."/>
            <person name="Kavagutti S V."/>
        </authorList>
    </citation>
    <scope>NUCLEOTIDE SEQUENCE</scope>
</reference>
<dbReference type="Gene3D" id="3.90.1150.10">
    <property type="entry name" value="Aspartate Aminotransferase, domain 1"/>
    <property type="match status" value="1"/>
</dbReference>
<dbReference type="InterPro" id="IPR004838">
    <property type="entry name" value="NHTrfase_class1_PyrdxlP-BS"/>
</dbReference>
<gene>
    <name evidence="5" type="ORF">UFOPK3004_00670</name>
</gene>
<dbReference type="PROSITE" id="PS00105">
    <property type="entry name" value="AA_TRANSFER_CLASS_1"/>
    <property type="match status" value="1"/>
</dbReference>
<dbReference type="EMBL" id="CAFAAL010000043">
    <property type="protein sequence ID" value="CAB4800916.1"/>
    <property type="molecule type" value="Genomic_DNA"/>
</dbReference>
<evidence type="ECO:0000256" key="1">
    <source>
        <dbReference type="ARBA" id="ARBA00001933"/>
    </source>
</evidence>
<organism evidence="5">
    <name type="scientific">freshwater metagenome</name>
    <dbReference type="NCBI Taxonomy" id="449393"/>
    <lineage>
        <taxon>unclassified sequences</taxon>
        <taxon>metagenomes</taxon>
        <taxon>ecological metagenomes</taxon>
    </lineage>
</organism>
<name>A0A6J6Y0N4_9ZZZZ</name>
<sequence>MNSAPDHLAGFVPPPYPYERLDSYKPLAAPFEGGLIDLSIGTPCDPPPASVINALAASNSERGYPPSIGSAGLREAFAAWMQRRFNVTIAPIDIAACIGTKEFVGTLPQWMKLRSPWLDTVLYPAVAYPTYEMGATLASCRAIAVPCNDRGGIDLTAISEEDAKRALLLWVNSPSNPTGAIDDLGAAAVWGRAHGVPVFSDECYVEFTWGGPAQTILQHGSDGVIAVHSLSKRSNLAGLRVGAYAGDHDLVHYLSEVRKHVGMMVPGPAQAAAVAALNDDEHVVVQRDRYRHRLERMADILSKWSGINISLPDGGFYLWFQVDDAWGFTERLAREAGTLVSPGDLYGEQGQGFIRVAVVQSDETIERVAQRLGVS</sequence>
<comment type="cofactor">
    <cofactor evidence="1">
        <name>pyridoxal 5'-phosphate</name>
        <dbReference type="ChEBI" id="CHEBI:597326"/>
    </cofactor>
</comment>
<dbReference type="CDD" id="cd00609">
    <property type="entry name" value="AAT_like"/>
    <property type="match status" value="1"/>
</dbReference>
<dbReference type="Gene3D" id="3.40.640.10">
    <property type="entry name" value="Type I PLP-dependent aspartate aminotransferase-like (Major domain)"/>
    <property type="match status" value="1"/>
</dbReference>
<accession>A0A6J6Y0N4</accession>
<dbReference type="InterPro" id="IPR015421">
    <property type="entry name" value="PyrdxlP-dep_Trfase_major"/>
</dbReference>
<proteinExistence type="predicted"/>
<protein>
    <submittedName>
        <fullName evidence="5">Unannotated protein</fullName>
    </submittedName>
</protein>